<evidence type="ECO:0000259" key="2">
    <source>
        <dbReference type="Pfam" id="PF00144"/>
    </source>
</evidence>
<dbReference type="InterPro" id="IPR052907">
    <property type="entry name" value="Beta-lactamase/esterase"/>
</dbReference>
<dbReference type="InterPro" id="IPR012338">
    <property type="entry name" value="Beta-lactam/transpept-like"/>
</dbReference>
<organism evidence="3 4">
    <name type="scientific">Powellomyces hirtus</name>
    <dbReference type="NCBI Taxonomy" id="109895"/>
    <lineage>
        <taxon>Eukaryota</taxon>
        <taxon>Fungi</taxon>
        <taxon>Fungi incertae sedis</taxon>
        <taxon>Chytridiomycota</taxon>
        <taxon>Chytridiomycota incertae sedis</taxon>
        <taxon>Chytridiomycetes</taxon>
        <taxon>Spizellomycetales</taxon>
        <taxon>Powellomycetaceae</taxon>
        <taxon>Powellomyces</taxon>
    </lineage>
</organism>
<dbReference type="Pfam" id="PF00144">
    <property type="entry name" value="Beta-lactamase"/>
    <property type="match status" value="1"/>
</dbReference>
<dbReference type="Gene3D" id="3.40.710.10">
    <property type="entry name" value="DD-peptidase/beta-lactamase superfamily"/>
    <property type="match status" value="1"/>
</dbReference>
<evidence type="ECO:0000313" key="4">
    <source>
        <dbReference type="Proteomes" id="UP000318582"/>
    </source>
</evidence>
<keyword evidence="1" id="KW-0732">Signal</keyword>
<dbReference type="EMBL" id="QEAQ01000007">
    <property type="protein sequence ID" value="TPX61482.1"/>
    <property type="molecule type" value="Genomic_DNA"/>
</dbReference>
<feature type="signal peptide" evidence="1">
    <location>
        <begin position="1"/>
        <end position="35"/>
    </location>
</feature>
<dbReference type="SUPFAM" id="SSF56601">
    <property type="entry name" value="beta-lactamase/transpeptidase-like"/>
    <property type="match status" value="1"/>
</dbReference>
<sequence>MTAKAATTRRPSAALDSSFSLRKPLLLLALSVVLASSYRRLTSGPYNPILCAVLNYNCPDWPVSGRVASGFEEVRKEFQRNFREGEEVGSSFFAWKDGKPVVELTGGFFDDSYTKPYPEDVLQLVFSSSKAVAGIAVAHLVSTGAVSYSDRIASFWPEFGVGNKENVTLKDLMGHRAGVSYLDPSRAPRPEDILDLDGLSEMLAGQPHNFNGTTTVGYHAVTRGWYINEVVRRTDPKKRSLGAYIRDELASVLDIDYYLGLDPALHSRVSRLVSMPILHVLFSVFVPRKWQAEPIPQLMIDALLSPESLGYKVLMNSGPKLPWYELWPRGFNRKEIWMGESPSFSGMTNAKSLSRLAAVMANNGVDPVTGKVIIPTETLKEALEPLPVLHDPVLGNPIPFLTGGWGKVDKLVHGDTWIGWAGAGGSMIWWNKDENLAFAYAMNAVKLQALGDKRSWRLIKAFLEGVDRIKGRKIERIVGEVKFEEAPPILKV</sequence>
<dbReference type="PANTHER" id="PTHR43319">
    <property type="entry name" value="BETA-LACTAMASE-RELATED"/>
    <property type="match status" value="1"/>
</dbReference>
<keyword evidence="4" id="KW-1185">Reference proteome</keyword>
<feature type="domain" description="Beta-lactamase-related" evidence="2">
    <location>
        <begin position="78"/>
        <end position="450"/>
    </location>
</feature>
<dbReference type="AlphaFoldDB" id="A0A507ECE2"/>
<dbReference type="PANTHER" id="PTHR43319:SF3">
    <property type="entry name" value="BETA-LACTAMASE-RELATED DOMAIN-CONTAINING PROTEIN"/>
    <property type="match status" value="1"/>
</dbReference>
<accession>A0A507ECE2</accession>
<name>A0A507ECE2_9FUNG</name>
<dbReference type="InterPro" id="IPR001466">
    <property type="entry name" value="Beta-lactam-related"/>
</dbReference>
<evidence type="ECO:0000313" key="3">
    <source>
        <dbReference type="EMBL" id="TPX61482.1"/>
    </source>
</evidence>
<gene>
    <name evidence="3" type="ORF">PhCBS80983_g01113</name>
</gene>
<comment type="caution">
    <text evidence="3">The sequence shown here is derived from an EMBL/GenBank/DDBJ whole genome shotgun (WGS) entry which is preliminary data.</text>
</comment>
<proteinExistence type="predicted"/>
<dbReference type="STRING" id="109895.A0A507ECE2"/>
<evidence type="ECO:0000256" key="1">
    <source>
        <dbReference type="SAM" id="SignalP"/>
    </source>
</evidence>
<dbReference type="Proteomes" id="UP000318582">
    <property type="component" value="Unassembled WGS sequence"/>
</dbReference>
<reference evidence="3 4" key="1">
    <citation type="journal article" date="2019" name="Sci. Rep.">
        <title>Comparative genomics of chytrid fungi reveal insights into the obligate biotrophic and pathogenic lifestyle of Synchytrium endobioticum.</title>
        <authorList>
            <person name="van de Vossenberg B.T.L.H."/>
            <person name="Warris S."/>
            <person name="Nguyen H.D.T."/>
            <person name="van Gent-Pelzer M.P.E."/>
            <person name="Joly D.L."/>
            <person name="van de Geest H.C."/>
            <person name="Bonants P.J.M."/>
            <person name="Smith D.S."/>
            <person name="Levesque C.A."/>
            <person name="van der Lee T.A.J."/>
        </authorList>
    </citation>
    <scope>NUCLEOTIDE SEQUENCE [LARGE SCALE GENOMIC DNA]</scope>
    <source>
        <strain evidence="3 4">CBS 809.83</strain>
    </source>
</reference>
<feature type="chain" id="PRO_5021311890" description="Beta-lactamase-related domain-containing protein" evidence="1">
    <location>
        <begin position="36"/>
        <end position="492"/>
    </location>
</feature>
<protein>
    <recommendedName>
        <fullName evidence="2">Beta-lactamase-related domain-containing protein</fullName>
    </recommendedName>
</protein>